<name>A0A0L6JU66_9FIRM</name>
<dbReference type="RefSeq" id="WP_036937395.1">
    <property type="nucleotide sequence ID" value="NZ_JQKC01000005.1"/>
</dbReference>
<dbReference type="InterPro" id="IPR008844">
    <property type="entry name" value="Spore_GerAC-like"/>
</dbReference>
<dbReference type="EMBL" id="LGTC01000001">
    <property type="protein sequence ID" value="KNY28972.1"/>
    <property type="molecule type" value="Genomic_DNA"/>
</dbReference>
<proteinExistence type="inferred from homology"/>
<keyword evidence="3" id="KW-0309">Germination</keyword>
<evidence type="ECO:0000256" key="4">
    <source>
        <dbReference type="ARBA" id="ARBA00022729"/>
    </source>
</evidence>
<keyword evidence="6" id="KW-0564">Palmitate</keyword>
<dbReference type="GO" id="GO:0016020">
    <property type="term" value="C:membrane"/>
    <property type="evidence" value="ECO:0007669"/>
    <property type="project" value="UniProtKB-SubCell"/>
</dbReference>
<evidence type="ECO:0000313" key="11">
    <source>
        <dbReference type="Proteomes" id="UP000036923"/>
    </source>
</evidence>
<keyword evidence="7" id="KW-0449">Lipoprotein</keyword>
<organism evidence="10 11">
    <name type="scientific">Pseudobacteroides cellulosolvens ATCC 35603 = DSM 2933</name>
    <dbReference type="NCBI Taxonomy" id="398512"/>
    <lineage>
        <taxon>Bacteria</taxon>
        <taxon>Bacillati</taxon>
        <taxon>Bacillota</taxon>
        <taxon>Clostridia</taxon>
        <taxon>Eubacteriales</taxon>
        <taxon>Oscillospiraceae</taxon>
        <taxon>Pseudobacteroides</taxon>
    </lineage>
</organism>
<dbReference type="InterPro" id="IPR057336">
    <property type="entry name" value="GerAC_N"/>
</dbReference>
<evidence type="ECO:0000313" key="10">
    <source>
        <dbReference type="EMBL" id="KNY28972.1"/>
    </source>
</evidence>
<dbReference type="GO" id="GO:0009847">
    <property type="term" value="P:spore germination"/>
    <property type="evidence" value="ECO:0007669"/>
    <property type="project" value="InterPro"/>
</dbReference>
<dbReference type="PANTHER" id="PTHR35789:SF1">
    <property type="entry name" value="SPORE GERMINATION PROTEIN B3"/>
    <property type="match status" value="1"/>
</dbReference>
<keyword evidence="5" id="KW-0472">Membrane</keyword>
<evidence type="ECO:0000259" key="9">
    <source>
        <dbReference type="Pfam" id="PF25198"/>
    </source>
</evidence>
<protein>
    <submittedName>
        <fullName evidence="10">Germination protein, Ger(X)C family</fullName>
    </submittedName>
</protein>
<evidence type="ECO:0000259" key="8">
    <source>
        <dbReference type="Pfam" id="PF05504"/>
    </source>
</evidence>
<dbReference type="NCBIfam" id="TIGR02887">
    <property type="entry name" value="spore_ger_x_C"/>
    <property type="match status" value="1"/>
</dbReference>
<dbReference type="Pfam" id="PF05504">
    <property type="entry name" value="Spore_GerAC"/>
    <property type="match status" value="1"/>
</dbReference>
<evidence type="ECO:0000256" key="1">
    <source>
        <dbReference type="ARBA" id="ARBA00004635"/>
    </source>
</evidence>
<comment type="subcellular location">
    <subcellularLocation>
        <location evidence="1">Membrane</location>
        <topology evidence="1">Lipid-anchor</topology>
    </subcellularLocation>
</comment>
<keyword evidence="4" id="KW-0732">Signal</keyword>
<sequence length="422" mass="47541">MQSIDFLKVVKGFLLSISLMFIVTGCWDSIEVEQSAFVSVIGLDKLGSDKIEITYLISNPQGGGFSNVVGSSQKEPPAEIITLKVPDILSARDLLGASVTRQITFTHTKTLVVSEELARSGLFLSNIEAALRDREIRRDMFLVVSKEKASEFIRGNDPKLETRPHKFYEFMSERWKDTALVPLSTMHTLLERTEGKAGLFLNIYGTTQKFNANEAANEDEYLASEINKSGGNPIQMIGSAVFKDGKMIGTLNGEETRLSQLLRPNFQIPSLLSTYQDPLNKDYRISVRIIKEEDTKVKIVTQGDYPKLDIKVSVLFDILAVPSGIDYIKNFENQQLLESYVSKAISEKAEKLVEKTQEEFGGDPFMWSTAVRKKLSTWDEYERYNWMGKYPQAQVSVRFEAKIRRLGKQGSPSEAIRTGDDK</sequence>
<dbReference type="OrthoDB" id="9816067at2"/>
<comment type="similarity">
    <text evidence="2">Belongs to the GerABKC lipoprotein family.</text>
</comment>
<reference evidence="11" key="1">
    <citation type="submission" date="2015-07" db="EMBL/GenBank/DDBJ databases">
        <title>Near-Complete Genome Sequence of the Cellulolytic Bacterium Bacteroides (Pseudobacteroides) cellulosolvens ATCC 35603.</title>
        <authorList>
            <person name="Dassa B."/>
            <person name="Utturkar S.M."/>
            <person name="Klingeman D.M."/>
            <person name="Hurt R.A."/>
            <person name="Keller M."/>
            <person name="Xu J."/>
            <person name="Reddy Y.H.K."/>
            <person name="Borovok I."/>
            <person name="Grinberg I.R."/>
            <person name="Lamed R."/>
            <person name="Zhivin O."/>
            <person name="Bayer E.A."/>
            <person name="Brown S.D."/>
        </authorList>
    </citation>
    <scope>NUCLEOTIDE SEQUENCE [LARGE SCALE GENOMIC DNA]</scope>
    <source>
        <strain evidence="11">DSM 2933</strain>
    </source>
</reference>
<dbReference type="InterPro" id="IPR046953">
    <property type="entry name" value="Spore_GerAC-like_C"/>
</dbReference>
<accession>A0A0L6JU66</accession>
<dbReference type="eggNOG" id="ENOG502Z849">
    <property type="taxonomic scope" value="Bacteria"/>
</dbReference>
<feature type="domain" description="Spore germination GerAC-like C-terminal" evidence="8">
    <location>
        <begin position="238"/>
        <end position="407"/>
    </location>
</feature>
<keyword evidence="11" id="KW-1185">Reference proteome</keyword>
<evidence type="ECO:0000256" key="3">
    <source>
        <dbReference type="ARBA" id="ARBA00022544"/>
    </source>
</evidence>
<dbReference type="InterPro" id="IPR038501">
    <property type="entry name" value="Spore_GerAC_C_sf"/>
</dbReference>
<dbReference type="Pfam" id="PF25198">
    <property type="entry name" value="Spore_GerAC_N"/>
    <property type="match status" value="1"/>
</dbReference>
<dbReference type="Proteomes" id="UP000036923">
    <property type="component" value="Unassembled WGS sequence"/>
</dbReference>
<evidence type="ECO:0000256" key="2">
    <source>
        <dbReference type="ARBA" id="ARBA00007886"/>
    </source>
</evidence>
<evidence type="ECO:0000256" key="5">
    <source>
        <dbReference type="ARBA" id="ARBA00023136"/>
    </source>
</evidence>
<dbReference type="STRING" id="398512.Bccel_4246"/>
<evidence type="ECO:0000256" key="6">
    <source>
        <dbReference type="ARBA" id="ARBA00023139"/>
    </source>
</evidence>
<dbReference type="AlphaFoldDB" id="A0A0L6JU66"/>
<comment type="caution">
    <text evidence="10">The sequence shown here is derived from an EMBL/GenBank/DDBJ whole genome shotgun (WGS) entry which is preliminary data.</text>
</comment>
<gene>
    <name evidence="10" type="ORF">Bccel_4246</name>
</gene>
<dbReference type="Gene3D" id="3.30.300.210">
    <property type="entry name" value="Nutrient germinant receptor protein C, domain 3"/>
    <property type="match status" value="1"/>
</dbReference>
<dbReference type="PANTHER" id="PTHR35789">
    <property type="entry name" value="SPORE GERMINATION PROTEIN B3"/>
    <property type="match status" value="1"/>
</dbReference>
<evidence type="ECO:0000256" key="7">
    <source>
        <dbReference type="ARBA" id="ARBA00023288"/>
    </source>
</evidence>
<feature type="domain" description="Spore germination protein N-terminal" evidence="9">
    <location>
        <begin position="28"/>
        <end position="196"/>
    </location>
</feature>